<evidence type="ECO:0000313" key="2">
    <source>
        <dbReference type="Proteomes" id="UP001472677"/>
    </source>
</evidence>
<gene>
    <name evidence="1" type="ORF">V6N12_071630</name>
</gene>
<name>A0ABR2FKK9_9ROSI</name>
<dbReference type="Proteomes" id="UP001472677">
    <property type="component" value="Unassembled WGS sequence"/>
</dbReference>
<dbReference type="EMBL" id="JBBPBM010000006">
    <property type="protein sequence ID" value="KAK8581405.1"/>
    <property type="molecule type" value="Genomic_DNA"/>
</dbReference>
<evidence type="ECO:0000313" key="1">
    <source>
        <dbReference type="EMBL" id="KAK8581405.1"/>
    </source>
</evidence>
<proteinExistence type="predicted"/>
<protein>
    <submittedName>
        <fullName evidence="1">Uncharacterized protein</fullName>
    </submittedName>
</protein>
<reference evidence="1 2" key="1">
    <citation type="journal article" date="2024" name="G3 (Bethesda)">
        <title>Genome assembly of Hibiscus sabdariffa L. provides insights into metabolisms of medicinal natural products.</title>
        <authorList>
            <person name="Kim T."/>
        </authorList>
    </citation>
    <scope>NUCLEOTIDE SEQUENCE [LARGE SCALE GENOMIC DNA]</scope>
    <source>
        <strain evidence="1">TK-2024</strain>
        <tissue evidence="1">Old leaves</tissue>
    </source>
</reference>
<organism evidence="1 2">
    <name type="scientific">Hibiscus sabdariffa</name>
    <name type="common">roselle</name>
    <dbReference type="NCBI Taxonomy" id="183260"/>
    <lineage>
        <taxon>Eukaryota</taxon>
        <taxon>Viridiplantae</taxon>
        <taxon>Streptophyta</taxon>
        <taxon>Embryophyta</taxon>
        <taxon>Tracheophyta</taxon>
        <taxon>Spermatophyta</taxon>
        <taxon>Magnoliopsida</taxon>
        <taxon>eudicotyledons</taxon>
        <taxon>Gunneridae</taxon>
        <taxon>Pentapetalae</taxon>
        <taxon>rosids</taxon>
        <taxon>malvids</taxon>
        <taxon>Malvales</taxon>
        <taxon>Malvaceae</taxon>
        <taxon>Malvoideae</taxon>
        <taxon>Hibiscus</taxon>
    </lineage>
</organism>
<keyword evidence="2" id="KW-1185">Reference proteome</keyword>
<sequence>MNRNATGHTHANIIPIHGIFRRGYNYTSTLGQSNICIGLSGSYLVVLPYSATEREAEPAPLVWCLYQWLELLNVTKTDSIGPRLHCIRIDSWHNNSHTSLCYRGPSGISTEQVITIN</sequence>
<comment type="caution">
    <text evidence="1">The sequence shown here is derived from an EMBL/GenBank/DDBJ whole genome shotgun (WGS) entry which is preliminary data.</text>
</comment>
<accession>A0ABR2FKK9</accession>